<dbReference type="GO" id="GO:0000978">
    <property type="term" value="F:RNA polymerase II cis-regulatory region sequence-specific DNA binding"/>
    <property type="evidence" value="ECO:0007669"/>
    <property type="project" value="TreeGrafter"/>
</dbReference>
<sequence>MGRRKIEIQPITHERNRSVTFLKRKNGLFKKAYELGVLCSVDVAVIIFEERPGHHVKLYQYCSGDVDAMVQRHLHFDGERDLKTPADFSSNKNDEAADDDEDAEEDDASRVKKEKSTPQNAVKPGSSHTSGGAHGNVPIRPAQSTPQDPSRGSFDMNFRGGSSSRMGSGSQMNGAPVLPVSNERNVNASRAGSMSLPSAGISMPLSLPIPPIGQQAQKRQRVDTPLAPPPGMTYPYRLNVDLNTYPPTAHAQSLSSQVSPQQQRHPQGDMGLPFPGNVGMSMDAFASSSGFEFPSTRPRPSLGFSAHGQQGGGGFGGVGGMNGVFGSRPGPQTTNMLMDLLNSTAGAGPDVSPFEWPATSSQGAAPLDAGTVSNDWLEFLASSATQQSPASSSLQLGLPTPTTSRAASNSVSSTTSTRAPFGLPSASSSPHSLSPSRKRSRDETCFDDPGSGVLKAMKLGSDGRRSVG</sequence>
<dbReference type="SUPFAM" id="SSF55455">
    <property type="entry name" value="SRF-like"/>
    <property type="match status" value="1"/>
</dbReference>
<protein>
    <submittedName>
        <fullName evidence="8">SRF-like protein</fullName>
    </submittedName>
</protein>
<evidence type="ECO:0000313" key="9">
    <source>
        <dbReference type="Proteomes" id="UP000703269"/>
    </source>
</evidence>
<feature type="region of interest" description="Disordered" evidence="6">
    <location>
        <begin position="388"/>
        <end position="468"/>
    </location>
</feature>
<feature type="compositionally biased region" description="Low complexity" evidence="6">
    <location>
        <begin position="159"/>
        <end position="174"/>
    </location>
</feature>
<keyword evidence="2" id="KW-0805">Transcription regulation</keyword>
<evidence type="ECO:0000256" key="3">
    <source>
        <dbReference type="ARBA" id="ARBA00023125"/>
    </source>
</evidence>
<keyword evidence="5" id="KW-0539">Nucleus</keyword>
<feature type="compositionally biased region" description="Low complexity" evidence="6">
    <location>
        <begin position="252"/>
        <end position="263"/>
    </location>
</feature>
<evidence type="ECO:0000256" key="4">
    <source>
        <dbReference type="ARBA" id="ARBA00023163"/>
    </source>
</evidence>
<feature type="region of interest" description="Disordered" evidence="6">
    <location>
        <begin position="288"/>
        <end position="315"/>
    </location>
</feature>
<evidence type="ECO:0000256" key="5">
    <source>
        <dbReference type="ARBA" id="ARBA00023242"/>
    </source>
</evidence>
<dbReference type="PANTHER" id="PTHR11945:SF534">
    <property type="entry name" value="MYOCYTE-SPECIFIC ENHANCER FACTOR 2"/>
    <property type="match status" value="1"/>
</dbReference>
<feature type="region of interest" description="Disordered" evidence="6">
    <location>
        <begin position="342"/>
        <end position="367"/>
    </location>
</feature>
<dbReference type="GO" id="GO:0045944">
    <property type="term" value="P:positive regulation of transcription by RNA polymerase II"/>
    <property type="evidence" value="ECO:0007669"/>
    <property type="project" value="TreeGrafter"/>
</dbReference>
<evidence type="ECO:0000259" key="7">
    <source>
        <dbReference type="PROSITE" id="PS50066"/>
    </source>
</evidence>
<feature type="compositionally biased region" description="Low complexity" evidence="6">
    <location>
        <begin position="388"/>
        <end position="435"/>
    </location>
</feature>
<dbReference type="GO" id="GO:0000981">
    <property type="term" value="F:DNA-binding transcription factor activity, RNA polymerase II-specific"/>
    <property type="evidence" value="ECO:0007669"/>
    <property type="project" value="TreeGrafter"/>
</dbReference>
<proteinExistence type="predicted"/>
<dbReference type="InterPro" id="IPR002100">
    <property type="entry name" value="TF_MADSbox"/>
</dbReference>
<keyword evidence="4" id="KW-0804">Transcription</keyword>
<evidence type="ECO:0000256" key="2">
    <source>
        <dbReference type="ARBA" id="ARBA00023015"/>
    </source>
</evidence>
<feature type="region of interest" description="Disordered" evidence="6">
    <location>
        <begin position="246"/>
        <end position="273"/>
    </location>
</feature>
<feature type="domain" description="MADS-box" evidence="7">
    <location>
        <begin position="1"/>
        <end position="51"/>
    </location>
</feature>
<feature type="compositionally biased region" description="Acidic residues" evidence="6">
    <location>
        <begin position="96"/>
        <end position="107"/>
    </location>
</feature>
<keyword evidence="3" id="KW-0238">DNA-binding</keyword>
<dbReference type="PRINTS" id="PR00404">
    <property type="entry name" value="MADSDOMAIN"/>
</dbReference>
<dbReference type="Gene3D" id="3.40.1810.10">
    <property type="entry name" value="Transcription factor, MADS-box"/>
    <property type="match status" value="1"/>
</dbReference>
<dbReference type="PANTHER" id="PTHR11945">
    <property type="entry name" value="MADS BOX PROTEIN"/>
    <property type="match status" value="1"/>
</dbReference>
<dbReference type="PROSITE" id="PS50066">
    <property type="entry name" value="MADS_BOX_2"/>
    <property type="match status" value="1"/>
</dbReference>
<dbReference type="Pfam" id="PF00319">
    <property type="entry name" value="SRF-TF"/>
    <property type="match status" value="1"/>
</dbReference>
<name>A0A9P3GBG5_9APHY</name>
<dbReference type="InterPro" id="IPR036879">
    <property type="entry name" value="TF_MADSbox_sf"/>
</dbReference>
<feature type="region of interest" description="Disordered" evidence="6">
    <location>
        <begin position="81"/>
        <end position="177"/>
    </location>
</feature>
<dbReference type="SMART" id="SM00432">
    <property type="entry name" value="MADS"/>
    <property type="match status" value="1"/>
</dbReference>
<comment type="caution">
    <text evidence="8">The sequence shown here is derived from an EMBL/GenBank/DDBJ whole genome shotgun (WGS) entry which is preliminary data.</text>
</comment>
<dbReference type="AlphaFoldDB" id="A0A9P3GBG5"/>
<keyword evidence="9" id="KW-1185">Reference proteome</keyword>
<evidence type="ECO:0000256" key="6">
    <source>
        <dbReference type="SAM" id="MobiDB-lite"/>
    </source>
</evidence>
<dbReference type="Proteomes" id="UP000703269">
    <property type="component" value="Unassembled WGS sequence"/>
</dbReference>
<evidence type="ECO:0000256" key="1">
    <source>
        <dbReference type="ARBA" id="ARBA00004123"/>
    </source>
</evidence>
<comment type="subcellular location">
    <subcellularLocation>
        <location evidence="1">Nucleus</location>
    </subcellularLocation>
</comment>
<dbReference type="GO" id="GO:0005634">
    <property type="term" value="C:nucleus"/>
    <property type="evidence" value="ECO:0007669"/>
    <property type="project" value="UniProtKB-SubCell"/>
</dbReference>
<reference evidence="8 9" key="1">
    <citation type="submission" date="2021-08" db="EMBL/GenBank/DDBJ databases">
        <title>Draft Genome Sequence of Phanerochaete sordida strain YK-624.</title>
        <authorList>
            <person name="Mori T."/>
            <person name="Dohra H."/>
            <person name="Suzuki T."/>
            <person name="Kawagishi H."/>
            <person name="Hirai H."/>
        </authorList>
    </citation>
    <scope>NUCLEOTIDE SEQUENCE [LARGE SCALE GENOMIC DNA]</scope>
    <source>
        <strain evidence="8 9">YK-624</strain>
    </source>
</reference>
<dbReference type="OrthoDB" id="1898716at2759"/>
<gene>
    <name evidence="8" type="ORF">PsYK624_074530</name>
</gene>
<dbReference type="EMBL" id="BPQB01000020">
    <property type="protein sequence ID" value="GJE91304.1"/>
    <property type="molecule type" value="Genomic_DNA"/>
</dbReference>
<organism evidence="8 9">
    <name type="scientific">Phanerochaete sordida</name>
    <dbReference type="NCBI Taxonomy" id="48140"/>
    <lineage>
        <taxon>Eukaryota</taxon>
        <taxon>Fungi</taxon>
        <taxon>Dikarya</taxon>
        <taxon>Basidiomycota</taxon>
        <taxon>Agaricomycotina</taxon>
        <taxon>Agaricomycetes</taxon>
        <taxon>Polyporales</taxon>
        <taxon>Phanerochaetaceae</taxon>
        <taxon>Phanerochaete</taxon>
    </lineage>
</organism>
<accession>A0A9P3GBG5</accession>
<evidence type="ECO:0000313" key="8">
    <source>
        <dbReference type="EMBL" id="GJE91304.1"/>
    </source>
</evidence>
<dbReference type="GO" id="GO:0046983">
    <property type="term" value="F:protein dimerization activity"/>
    <property type="evidence" value="ECO:0007669"/>
    <property type="project" value="InterPro"/>
</dbReference>